<accession>A0AAW0GUY6</accession>
<evidence type="ECO:0000259" key="1">
    <source>
        <dbReference type="Pfam" id="PF00149"/>
    </source>
</evidence>
<gene>
    <name evidence="2" type="ORF">QCA50_003440</name>
</gene>
<dbReference type="GO" id="GO:0016787">
    <property type="term" value="F:hydrolase activity"/>
    <property type="evidence" value="ECO:0007669"/>
    <property type="project" value="InterPro"/>
</dbReference>
<proteinExistence type="predicted"/>
<dbReference type="CDD" id="cd07379">
    <property type="entry name" value="MPP_239FB"/>
    <property type="match status" value="1"/>
</dbReference>
<protein>
    <recommendedName>
        <fullName evidence="1">Calcineurin-like phosphoesterase domain-containing protein</fullName>
    </recommendedName>
</protein>
<dbReference type="InterPro" id="IPR004843">
    <property type="entry name" value="Calcineurin-like_PHP"/>
</dbReference>
<evidence type="ECO:0000313" key="2">
    <source>
        <dbReference type="EMBL" id="KAK7693867.1"/>
    </source>
</evidence>
<sequence>MYTSPTARIHHIYDPQHPPDHPGDKWTRFVCLSDTHSRTDYSVPPGDVLLHAGDLSSWGHYRQLAKTVEWIRTLPHPVKVLIAGNHDLCLDEQWAEGNHWHKETGQGIPVRDVSAARALMRSEAVMNAGIHYLEYESTEITLPNGQTWEFYGSPAVPKHVDGAFQYVGQRAGDEIYNKIPHSTDILLTHTPAYGIHDLTKKHKHAGCKSLANHLKNEQLVNCRLHVFGHIHEAAGASIQILNDEELERVSVNAAMHNSTLPVIVDLLH</sequence>
<evidence type="ECO:0000313" key="3">
    <source>
        <dbReference type="Proteomes" id="UP001385951"/>
    </source>
</evidence>
<dbReference type="InterPro" id="IPR029052">
    <property type="entry name" value="Metallo-depent_PP-like"/>
</dbReference>
<dbReference type="Pfam" id="PF00149">
    <property type="entry name" value="Metallophos"/>
    <property type="match status" value="1"/>
</dbReference>
<dbReference type="Proteomes" id="UP001385951">
    <property type="component" value="Unassembled WGS sequence"/>
</dbReference>
<dbReference type="PANTHER" id="PTHR12905">
    <property type="entry name" value="METALLOPHOSPHOESTERASE"/>
    <property type="match status" value="1"/>
</dbReference>
<name>A0AAW0GUY6_9APHY</name>
<dbReference type="InterPro" id="IPR051693">
    <property type="entry name" value="UPF0046_metallophosphoest"/>
</dbReference>
<dbReference type="EMBL" id="JASBNA010000003">
    <property type="protein sequence ID" value="KAK7693867.1"/>
    <property type="molecule type" value="Genomic_DNA"/>
</dbReference>
<dbReference type="PANTHER" id="PTHR12905:SF0">
    <property type="entry name" value="CALCINEURIN-LIKE PHOSPHOESTERASE DOMAIN-CONTAINING PROTEIN"/>
    <property type="match status" value="1"/>
</dbReference>
<dbReference type="AlphaFoldDB" id="A0AAW0GUY6"/>
<organism evidence="2 3">
    <name type="scientific">Cerrena zonata</name>
    <dbReference type="NCBI Taxonomy" id="2478898"/>
    <lineage>
        <taxon>Eukaryota</taxon>
        <taxon>Fungi</taxon>
        <taxon>Dikarya</taxon>
        <taxon>Basidiomycota</taxon>
        <taxon>Agaricomycotina</taxon>
        <taxon>Agaricomycetes</taxon>
        <taxon>Polyporales</taxon>
        <taxon>Cerrenaceae</taxon>
        <taxon>Cerrena</taxon>
    </lineage>
</organism>
<comment type="caution">
    <text evidence="2">The sequence shown here is derived from an EMBL/GenBank/DDBJ whole genome shotgun (WGS) entry which is preliminary data.</text>
</comment>
<reference evidence="2 3" key="1">
    <citation type="submission" date="2022-09" db="EMBL/GenBank/DDBJ databases">
        <authorList>
            <person name="Palmer J.M."/>
        </authorList>
    </citation>
    <scope>NUCLEOTIDE SEQUENCE [LARGE SCALE GENOMIC DNA]</scope>
    <source>
        <strain evidence="2 3">DSM 7382</strain>
    </source>
</reference>
<dbReference type="Gene3D" id="3.60.21.10">
    <property type="match status" value="1"/>
</dbReference>
<keyword evidence="3" id="KW-1185">Reference proteome</keyword>
<feature type="domain" description="Calcineurin-like phosphoesterase" evidence="1">
    <location>
        <begin position="45"/>
        <end position="232"/>
    </location>
</feature>
<dbReference type="SUPFAM" id="SSF56300">
    <property type="entry name" value="Metallo-dependent phosphatases"/>
    <property type="match status" value="1"/>
</dbReference>